<dbReference type="InterPro" id="IPR013083">
    <property type="entry name" value="Znf_RING/FYVE/PHD"/>
</dbReference>
<dbReference type="Pfam" id="PF00176">
    <property type="entry name" value="SNF2-rel_dom"/>
    <property type="match status" value="1"/>
</dbReference>
<feature type="compositionally biased region" description="Basic and acidic residues" evidence="7">
    <location>
        <begin position="16"/>
        <end position="25"/>
    </location>
</feature>
<dbReference type="PANTHER" id="PTHR45626">
    <property type="entry name" value="TRANSCRIPTION TERMINATION FACTOR 2-RELATED"/>
    <property type="match status" value="1"/>
</dbReference>
<comment type="similarity">
    <text evidence="1">Belongs to the SNF2/RAD54 helicase family.</text>
</comment>
<dbReference type="GO" id="GO:0008094">
    <property type="term" value="F:ATP-dependent activity, acting on DNA"/>
    <property type="evidence" value="ECO:0007669"/>
    <property type="project" value="TreeGrafter"/>
</dbReference>
<dbReference type="InterPro" id="IPR049730">
    <property type="entry name" value="SNF2/RAD54-like_C"/>
</dbReference>
<dbReference type="Gene3D" id="3.30.40.10">
    <property type="entry name" value="Zinc/RING finger domain, C3HC4 (zinc finger)"/>
    <property type="match status" value="1"/>
</dbReference>
<dbReference type="SUPFAM" id="SSF57850">
    <property type="entry name" value="RING/U-box"/>
    <property type="match status" value="1"/>
</dbReference>
<evidence type="ECO:0000256" key="6">
    <source>
        <dbReference type="PROSITE-ProRule" id="PRU00175"/>
    </source>
</evidence>
<dbReference type="SMART" id="SM00487">
    <property type="entry name" value="DEXDc"/>
    <property type="match status" value="1"/>
</dbReference>
<dbReference type="InterPro" id="IPR050628">
    <property type="entry name" value="SNF2_RAD54_helicase_TF"/>
</dbReference>
<dbReference type="SMART" id="SM00490">
    <property type="entry name" value="HELICc"/>
    <property type="match status" value="1"/>
</dbReference>
<feature type="domain" description="Helicase C-terminal" evidence="10">
    <location>
        <begin position="836"/>
        <end position="996"/>
    </location>
</feature>
<evidence type="ECO:0000259" key="9">
    <source>
        <dbReference type="PROSITE" id="PS51192"/>
    </source>
</evidence>
<keyword evidence="6" id="KW-0863">Zinc-finger</keyword>
<dbReference type="EMBL" id="MU004243">
    <property type="protein sequence ID" value="KAF2664318.1"/>
    <property type="molecule type" value="Genomic_DNA"/>
</dbReference>
<evidence type="ECO:0000259" key="10">
    <source>
        <dbReference type="PROSITE" id="PS51194"/>
    </source>
</evidence>
<dbReference type="AlphaFoldDB" id="A0A6A6TZM2"/>
<keyword evidence="4" id="KW-0347">Helicase</keyword>
<keyword evidence="6" id="KW-0479">Metal-binding</keyword>
<evidence type="ECO:0000313" key="11">
    <source>
        <dbReference type="EMBL" id="KAF2664318.1"/>
    </source>
</evidence>
<keyword evidence="6" id="KW-0862">Zinc</keyword>
<evidence type="ECO:0000256" key="7">
    <source>
        <dbReference type="SAM" id="MobiDB-lite"/>
    </source>
</evidence>
<dbReference type="GO" id="GO:0005634">
    <property type="term" value="C:nucleus"/>
    <property type="evidence" value="ECO:0007669"/>
    <property type="project" value="TreeGrafter"/>
</dbReference>
<dbReference type="GO" id="GO:0016787">
    <property type="term" value="F:hydrolase activity"/>
    <property type="evidence" value="ECO:0007669"/>
    <property type="project" value="UniProtKB-KW"/>
</dbReference>
<dbReference type="GO" id="GO:0006281">
    <property type="term" value="P:DNA repair"/>
    <property type="evidence" value="ECO:0007669"/>
    <property type="project" value="TreeGrafter"/>
</dbReference>
<dbReference type="PANTHER" id="PTHR45626:SF52">
    <property type="entry name" value="SINGLE-STRANDED DNA-DEPENDENT ATPASE (EUROFUNG)"/>
    <property type="match status" value="1"/>
</dbReference>
<dbReference type="InterPro" id="IPR001650">
    <property type="entry name" value="Helicase_C-like"/>
</dbReference>
<evidence type="ECO:0000313" key="12">
    <source>
        <dbReference type="Proteomes" id="UP000799302"/>
    </source>
</evidence>
<keyword evidence="2" id="KW-0547">Nucleotide-binding</keyword>
<gene>
    <name evidence="11" type="ORF">BT63DRAFT_460620</name>
</gene>
<dbReference type="CDD" id="cd18793">
    <property type="entry name" value="SF2_C_SNF"/>
    <property type="match status" value="1"/>
</dbReference>
<keyword evidence="3" id="KW-0378">Hydrolase</keyword>
<evidence type="ECO:0000256" key="3">
    <source>
        <dbReference type="ARBA" id="ARBA00022801"/>
    </source>
</evidence>
<dbReference type="InterPro" id="IPR038718">
    <property type="entry name" value="SNF2-like_sf"/>
</dbReference>
<dbReference type="PROSITE" id="PS51192">
    <property type="entry name" value="HELICASE_ATP_BIND_1"/>
    <property type="match status" value="1"/>
</dbReference>
<evidence type="ECO:0000256" key="4">
    <source>
        <dbReference type="ARBA" id="ARBA00022806"/>
    </source>
</evidence>
<dbReference type="InterPro" id="IPR027417">
    <property type="entry name" value="P-loop_NTPase"/>
</dbReference>
<dbReference type="GO" id="GO:0005524">
    <property type="term" value="F:ATP binding"/>
    <property type="evidence" value="ECO:0007669"/>
    <property type="project" value="UniProtKB-KW"/>
</dbReference>
<keyword evidence="12" id="KW-1185">Reference proteome</keyword>
<reference evidence="11" key="1">
    <citation type="journal article" date="2020" name="Stud. Mycol.">
        <title>101 Dothideomycetes genomes: a test case for predicting lifestyles and emergence of pathogens.</title>
        <authorList>
            <person name="Haridas S."/>
            <person name="Albert R."/>
            <person name="Binder M."/>
            <person name="Bloem J."/>
            <person name="Labutti K."/>
            <person name="Salamov A."/>
            <person name="Andreopoulos B."/>
            <person name="Baker S."/>
            <person name="Barry K."/>
            <person name="Bills G."/>
            <person name="Bluhm B."/>
            <person name="Cannon C."/>
            <person name="Castanera R."/>
            <person name="Culley D."/>
            <person name="Daum C."/>
            <person name="Ezra D."/>
            <person name="Gonzalez J."/>
            <person name="Henrissat B."/>
            <person name="Kuo A."/>
            <person name="Liang C."/>
            <person name="Lipzen A."/>
            <person name="Lutzoni F."/>
            <person name="Magnuson J."/>
            <person name="Mondo S."/>
            <person name="Nolan M."/>
            <person name="Ohm R."/>
            <person name="Pangilinan J."/>
            <person name="Park H.-J."/>
            <person name="Ramirez L."/>
            <person name="Alfaro M."/>
            <person name="Sun H."/>
            <person name="Tritt A."/>
            <person name="Yoshinaga Y."/>
            <person name="Zwiers L.-H."/>
            <person name="Turgeon B."/>
            <person name="Goodwin S."/>
            <person name="Spatafora J."/>
            <person name="Crous P."/>
            <person name="Grigoriev I."/>
        </authorList>
    </citation>
    <scope>NUCLEOTIDE SEQUENCE</scope>
    <source>
        <strain evidence="11">CBS 115976</strain>
    </source>
</reference>
<dbReference type="InterPro" id="IPR000330">
    <property type="entry name" value="SNF2_N"/>
</dbReference>
<proteinExistence type="inferred from homology"/>
<dbReference type="PROSITE" id="PS51194">
    <property type="entry name" value="HELICASE_CTER"/>
    <property type="match status" value="1"/>
</dbReference>
<evidence type="ECO:0000256" key="5">
    <source>
        <dbReference type="ARBA" id="ARBA00022840"/>
    </source>
</evidence>
<dbReference type="GO" id="GO:0004386">
    <property type="term" value="F:helicase activity"/>
    <property type="evidence" value="ECO:0007669"/>
    <property type="project" value="UniProtKB-KW"/>
</dbReference>
<keyword evidence="5" id="KW-0067">ATP-binding</keyword>
<dbReference type="CDD" id="cd18008">
    <property type="entry name" value="DEXDc_SHPRH-like"/>
    <property type="match status" value="1"/>
</dbReference>
<dbReference type="PROSITE" id="PS50089">
    <property type="entry name" value="ZF_RING_2"/>
    <property type="match status" value="1"/>
</dbReference>
<evidence type="ECO:0000259" key="8">
    <source>
        <dbReference type="PROSITE" id="PS50089"/>
    </source>
</evidence>
<dbReference type="InterPro" id="IPR001841">
    <property type="entry name" value="Znf_RING"/>
</dbReference>
<dbReference type="Proteomes" id="UP000799302">
    <property type="component" value="Unassembled WGS sequence"/>
</dbReference>
<dbReference type="GO" id="GO:0008270">
    <property type="term" value="F:zinc ion binding"/>
    <property type="evidence" value="ECO:0007669"/>
    <property type="project" value="UniProtKB-KW"/>
</dbReference>
<feature type="region of interest" description="Disordered" evidence="7">
    <location>
        <begin position="1"/>
        <end position="25"/>
    </location>
</feature>
<protein>
    <submittedName>
        <fullName evidence="11">Uncharacterized protein</fullName>
    </submittedName>
</protein>
<name>A0A6A6TZM2_9PEZI</name>
<accession>A0A6A6TZM2</accession>
<evidence type="ECO:0000256" key="2">
    <source>
        <dbReference type="ARBA" id="ARBA00022741"/>
    </source>
</evidence>
<feature type="domain" description="RING-type" evidence="8">
    <location>
        <begin position="756"/>
        <end position="804"/>
    </location>
</feature>
<dbReference type="Gene3D" id="3.40.50.10810">
    <property type="entry name" value="Tandem AAA-ATPase domain"/>
    <property type="match status" value="1"/>
</dbReference>
<feature type="domain" description="Helicase ATP-binding" evidence="9">
    <location>
        <begin position="430"/>
        <end position="616"/>
    </location>
</feature>
<dbReference type="Gene3D" id="3.40.50.300">
    <property type="entry name" value="P-loop containing nucleotide triphosphate hydrolases"/>
    <property type="match status" value="1"/>
</dbReference>
<organism evidence="11 12">
    <name type="scientific">Microthyrium microscopicum</name>
    <dbReference type="NCBI Taxonomy" id="703497"/>
    <lineage>
        <taxon>Eukaryota</taxon>
        <taxon>Fungi</taxon>
        <taxon>Dikarya</taxon>
        <taxon>Ascomycota</taxon>
        <taxon>Pezizomycotina</taxon>
        <taxon>Dothideomycetes</taxon>
        <taxon>Dothideomycetes incertae sedis</taxon>
        <taxon>Microthyriales</taxon>
        <taxon>Microthyriaceae</taxon>
        <taxon>Microthyrium</taxon>
    </lineage>
</organism>
<dbReference type="OrthoDB" id="3648557at2759"/>
<dbReference type="InterPro" id="IPR014001">
    <property type="entry name" value="Helicase_ATP-bd"/>
</dbReference>
<sequence length="1006" mass="114088">MTSLKRILNDEDDEPRADAERYEHSSKVHRFTDADMYNQSPSLEPYTSIESLWHAPVDHETYYLPDTWNSQSTGQYDNNGTLKDMSFGALPLLEEYVFSPEPMPVQFVQDSTPHHEQQINNDFAPTFPDNHDLALLELKQSLPVGESPTFTNNFSASASTVNGTPEVQNNKDICFGMVSQTTVRLIGDMQQLDHKLQNTKGAYGHGFTGFGLQQADDGIALHFFDDGTLFGSTNAHFSQGFARVLKVYPIRLEAITHIPSVRERIGRAQKATDATVRVDVFVFGLKSDASMVGKQLSDGKIWLQKPDFLPRDKEYFNPQVLKLEGFENIETDQPDTLDVPSGQSGLERDDEGFQDAVKDVFDKLTRIEQLERVDQDQRVRTELLQHQEEGLGFMIQRETGQIPDKYLLWEEIKDGDNIRYRHAVTGAVSHIRHPESGGGVLADDMGMGKSLSILSLIAKTSHLADEWLYNSQEGASTMKCHSRATLIIVSSALLINEWIHEVDKHLDGSISFVKYHGTKRRTLKNRLQTADIVLTTYNTLVQDFHQNGRRTPHSVLHEINFFRVVLDEAHIIRRKGTLFNKAVSELSAKSRWCLTGTPIQNKFEDIGALFAFIRARPFHNIGMFRQFISNPFDDSKERRTEAIRRLATLIDALCIRRTKDRLKLPEAQDSRVELIFSDAEQRQYTKAVGDMNRNLRQQVGSSKSMHDFGLFQIQLQLRILCNHGTHQDPFAWKQNAWMDMRQYALTSLLATSEVVCSICNEIIPVTSAQNIYRMHGDECRHAICDGCSDLKTGHQQNLFSCPICMQVKLLKDVEERPAAKKILNAQYFRENGYSTKITQLVKDLTKNLNEKKSIVFSCWTRSLELIGRYLTDASITFERIDGGISLQERERILNKFATHRDLHVLIMTTGTGAYGLNLTAANRIFIIEPQWNPAVENQAIARAVRLGQEESVQVVRYVMNGTVEQAMRSQQNKKLMIAGILDQSANAAADEQESIAESSHIIVEND</sequence>
<dbReference type="SUPFAM" id="SSF52540">
    <property type="entry name" value="P-loop containing nucleoside triphosphate hydrolases"/>
    <property type="match status" value="2"/>
</dbReference>
<evidence type="ECO:0000256" key="1">
    <source>
        <dbReference type="ARBA" id="ARBA00007025"/>
    </source>
</evidence>
<dbReference type="Pfam" id="PF00271">
    <property type="entry name" value="Helicase_C"/>
    <property type="match status" value="1"/>
</dbReference>